<feature type="compositionally biased region" description="Low complexity" evidence="1">
    <location>
        <begin position="52"/>
        <end position="81"/>
    </location>
</feature>
<accession>A0A1Q3CZ06</accession>
<feature type="region of interest" description="Disordered" evidence="1">
    <location>
        <begin position="41"/>
        <end position="81"/>
    </location>
</feature>
<name>A0A1Q3CZ06_CEPFO</name>
<protein>
    <submittedName>
        <fullName evidence="2">Uncharacterized protein</fullName>
    </submittedName>
</protein>
<dbReference type="Proteomes" id="UP000187406">
    <property type="component" value="Unassembled WGS sequence"/>
</dbReference>
<evidence type="ECO:0000313" key="3">
    <source>
        <dbReference type="Proteomes" id="UP000187406"/>
    </source>
</evidence>
<dbReference type="EMBL" id="BDDD01003575">
    <property type="protein sequence ID" value="GAV85449.1"/>
    <property type="molecule type" value="Genomic_DNA"/>
</dbReference>
<evidence type="ECO:0000256" key="1">
    <source>
        <dbReference type="SAM" id="MobiDB-lite"/>
    </source>
</evidence>
<feature type="non-terminal residue" evidence="2">
    <location>
        <position position="1"/>
    </location>
</feature>
<dbReference type="InParanoid" id="A0A1Q3CZ06"/>
<keyword evidence="3" id="KW-1185">Reference proteome</keyword>
<reference evidence="3" key="1">
    <citation type="submission" date="2016-04" db="EMBL/GenBank/DDBJ databases">
        <title>Cephalotus genome sequencing.</title>
        <authorList>
            <person name="Fukushima K."/>
            <person name="Hasebe M."/>
            <person name="Fang X."/>
        </authorList>
    </citation>
    <scope>NUCLEOTIDE SEQUENCE [LARGE SCALE GENOMIC DNA]</scope>
    <source>
        <strain evidence="3">cv. St1</strain>
    </source>
</reference>
<comment type="caution">
    <text evidence="2">The sequence shown here is derived from an EMBL/GenBank/DDBJ whole genome shotgun (WGS) entry which is preliminary data.</text>
</comment>
<sequence length="105" mass="11422">NQYHFIQGHFLISSLKLTFLSHFPRSPSTTTSSLHHPTFFTAPSTYNHPGQPLLSSPLPSAVRSSSRQPLVSSPSTTHSSFSLLSTQGVSIFTHKVAAPSFSKAR</sequence>
<proteinExistence type="predicted"/>
<dbReference type="AlphaFoldDB" id="A0A1Q3CZ06"/>
<evidence type="ECO:0000313" key="2">
    <source>
        <dbReference type="EMBL" id="GAV85449.1"/>
    </source>
</evidence>
<gene>
    <name evidence="2" type="ORF">CFOL_v3_28885</name>
</gene>
<organism evidence="2 3">
    <name type="scientific">Cephalotus follicularis</name>
    <name type="common">Albany pitcher plant</name>
    <dbReference type="NCBI Taxonomy" id="3775"/>
    <lineage>
        <taxon>Eukaryota</taxon>
        <taxon>Viridiplantae</taxon>
        <taxon>Streptophyta</taxon>
        <taxon>Embryophyta</taxon>
        <taxon>Tracheophyta</taxon>
        <taxon>Spermatophyta</taxon>
        <taxon>Magnoliopsida</taxon>
        <taxon>eudicotyledons</taxon>
        <taxon>Gunneridae</taxon>
        <taxon>Pentapetalae</taxon>
        <taxon>rosids</taxon>
        <taxon>fabids</taxon>
        <taxon>Oxalidales</taxon>
        <taxon>Cephalotaceae</taxon>
        <taxon>Cephalotus</taxon>
    </lineage>
</organism>